<keyword evidence="6" id="KW-0539">Nucleus</keyword>
<evidence type="ECO:0000256" key="6">
    <source>
        <dbReference type="ARBA" id="ARBA00023242"/>
    </source>
</evidence>
<name>A0A166G8U3_9AGAM</name>
<dbReference type="GO" id="GO:0005737">
    <property type="term" value="C:cytoplasm"/>
    <property type="evidence" value="ECO:0007669"/>
    <property type="project" value="UniProtKB-SubCell"/>
</dbReference>
<evidence type="ECO:0000313" key="10">
    <source>
        <dbReference type="Proteomes" id="UP000076532"/>
    </source>
</evidence>
<dbReference type="GO" id="GO:0034599">
    <property type="term" value="P:cellular response to oxidative stress"/>
    <property type="evidence" value="ECO:0007669"/>
    <property type="project" value="InterPro"/>
</dbReference>
<dbReference type="FunFam" id="3.40.109.10:FF:000001">
    <property type="entry name" value="Nitroreductase family"/>
    <property type="match status" value="1"/>
</dbReference>
<evidence type="ECO:0000256" key="7">
    <source>
        <dbReference type="SAM" id="MobiDB-lite"/>
    </source>
</evidence>
<dbReference type="Proteomes" id="UP000076532">
    <property type="component" value="Unassembled WGS sequence"/>
</dbReference>
<dbReference type="OrthoDB" id="2138173at2759"/>
<dbReference type="SUPFAM" id="SSF55469">
    <property type="entry name" value="FMN-dependent nitroreductase-like"/>
    <property type="match status" value="1"/>
</dbReference>
<dbReference type="InterPro" id="IPR033877">
    <property type="entry name" value="Frm2/Hbn1"/>
</dbReference>
<feature type="region of interest" description="Disordered" evidence="7">
    <location>
        <begin position="1"/>
        <end position="40"/>
    </location>
</feature>
<keyword evidence="4" id="KW-0963">Cytoplasm</keyword>
<keyword evidence="10" id="KW-1185">Reference proteome</keyword>
<dbReference type="GO" id="GO:0016491">
    <property type="term" value="F:oxidoreductase activity"/>
    <property type="evidence" value="ECO:0007669"/>
    <property type="project" value="UniProtKB-KW"/>
</dbReference>
<feature type="domain" description="Nitroreductase" evidence="8">
    <location>
        <begin position="50"/>
        <end position="225"/>
    </location>
</feature>
<dbReference type="InterPro" id="IPR029479">
    <property type="entry name" value="Nitroreductase"/>
</dbReference>
<evidence type="ECO:0000256" key="5">
    <source>
        <dbReference type="ARBA" id="ARBA00023002"/>
    </source>
</evidence>
<dbReference type="CDD" id="cd02140">
    <property type="entry name" value="Frm2-like"/>
    <property type="match status" value="1"/>
</dbReference>
<evidence type="ECO:0000313" key="9">
    <source>
        <dbReference type="EMBL" id="KZP17585.1"/>
    </source>
</evidence>
<protein>
    <submittedName>
        <fullName evidence="9">Nitroreductase</fullName>
    </submittedName>
</protein>
<dbReference type="AlphaFoldDB" id="A0A166G8U3"/>
<dbReference type="STRING" id="436010.A0A166G8U3"/>
<organism evidence="9 10">
    <name type="scientific">Athelia psychrophila</name>
    <dbReference type="NCBI Taxonomy" id="1759441"/>
    <lineage>
        <taxon>Eukaryota</taxon>
        <taxon>Fungi</taxon>
        <taxon>Dikarya</taxon>
        <taxon>Basidiomycota</taxon>
        <taxon>Agaricomycotina</taxon>
        <taxon>Agaricomycetes</taxon>
        <taxon>Agaricomycetidae</taxon>
        <taxon>Atheliales</taxon>
        <taxon>Atheliaceae</taxon>
        <taxon>Athelia</taxon>
    </lineage>
</organism>
<reference evidence="9 10" key="1">
    <citation type="journal article" date="2016" name="Mol. Biol. Evol.">
        <title>Comparative Genomics of Early-Diverging Mushroom-Forming Fungi Provides Insights into the Origins of Lignocellulose Decay Capabilities.</title>
        <authorList>
            <person name="Nagy L.G."/>
            <person name="Riley R."/>
            <person name="Tritt A."/>
            <person name="Adam C."/>
            <person name="Daum C."/>
            <person name="Floudas D."/>
            <person name="Sun H."/>
            <person name="Yadav J.S."/>
            <person name="Pangilinan J."/>
            <person name="Larsson K.H."/>
            <person name="Matsuura K."/>
            <person name="Barry K."/>
            <person name="Labutti K."/>
            <person name="Kuo R."/>
            <person name="Ohm R.A."/>
            <person name="Bhattacharya S.S."/>
            <person name="Shirouzu T."/>
            <person name="Yoshinaga Y."/>
            <person name="Martin F.M."/>
            <person name="Grigoriev I.V."/>
            <person name="Hibbett D.S."/>
        </authorList>
    </citation>
    <scope>NUCLEOTIDE SEQUENCE [LARGE SCALE GENOMIC DNA]</scope>
    <source>
        <strain evidence="9 10">CBS 109695</strain>
    </source>
</reference>
<accession>A0A166G8U3</accession>
<feature type="region of interest" description="Disordered" evidence="7">
    <location>
        <begin position="255"/>
        <end position="274"/>
    </location>
</feature>
<dbReference type="Gene3D" id="3.40.109.10">
    <property type="entry name" value="NADH Oxidase"/>
    <property type="match status" value="1"/>
</dbReference>
<keyword evidence="5" id="KW-0560">Oxidoreductase</keyword>
<dbReference type="Pfam" id="PF00881">
    <property type="entry name" value="Nitroreductase"/>
    <property type="match status" value="1"/>
</dbReference>
<proteinExistence type="inferred from homology"/>
<dbReference type="InterPro" id="IPR000415">
    <property type="entry name" value="Nitroreductase-like"/>
</dbReference>
<dbReference type="PANTHER" id="PTHR43035:SF1">
    <property type="entry name" value="FATTY ACID REPRESSION MUTANT PROTEIN 2-RELATED"/>
    <property type="match status" value="1"/>
</dbReference>
<dbReference type="GO" id="GO:0005634">
    <property type="term" value="C:nucleus"/>
    <property type="evidence" value="ECO:0007669"/>
    <property type="project" value="UniProtKB-SubCell"/>
</dbReference>
<evidence type="ECO:0000256" key="2">
    <source>
        <dbReference type="ARBA" id="ARBA00004496"/>
    </source>
</evidence>
<dbReference type="PANTHER" id="PTHR43035">
    <property type="entry name" value="FATTY ACID REPRESSION MUTANT PROTEIN 2-RELATED"/>
    <property type="match status" value="1"/>
</dbReference>
<sequence length="294" mass="31872">MNNLINHIRGKSTKPKGNASKPLASQSEKQGPRQTVNLGGNSSAEFLKTVKARRTYYSLSNASPISNAEIRAIVESAVTHVPSSFNGQTSRAVLLTGKSHQKLWEIVKTGYIKSLGVKAPADIIKQSEDKIGGYAAGYGTVMFFEDQAGVERLAHQLRFVADHFPTWSENATGMLQFVVWTALEAEGLGASLQHHAAYADEIASGIRREFGLSETWKCTGLMPFGVPVGPPGQPGREKTFKLIGERVRVINDASVRSLKPSAPQPPHSPATSAPFLRTVKARRTYYGLSNTSPI</sequence>
<dbReference type="EMBL" id="KV417581">
    <property type="protein sequence ID" value="KZP17585.1"/>
    <property type="molecule type" value="Genomic_DNA"/>
</dbReference>
<feature type="compositionally biased region" description="Polar residues" evidence="7">
    <location>
        <begin position="23"/>
        <end position="40"/>
    </location>
</feature>
<gene>
    <name evidence="9" type="ORF">FIBSPDRAFT_920634</name>
</gene>
<evidence type="ECO:0000256" key="1">
    <source>
        <dbReference type="ARBA" id="ARBA00004123"/>
    </source>
</evidence>
<comment type="subcellular location">
    <subcellularLocation>
        <location evidence="2">Cytoplasm</location>
    </subcellularLocation>
    <subcellularLocation>
        <location evidence="1">Nucleus</location>
    </subcellularLocation>
</comment>
<evidence type="ECO:0000256" key="4">
    <source>
        <dbReference type="ARBA" id="ARBA00022490"/>
    </source>
</evidence>
<feature type="non-terminal residue" evidence="9">
    <location>
        <position position="294"/>
    </location>
</feature>
<evidence type="ECO:0000256" key="3">
    <source>
        <dbReference type="ARBA" id="ARBA00007118"/>
    </source>
</evidence>
<comment type="similarity">
    <text evidence="3">Belongs to the nitroreductase family.</text>
</comment>
<evidence type="ECO:0000259" key="8">
    <source>
        <dbReference type="Pfam" id="PF00881"/>
    </source>
</evidence>